<reference evidence="2 3" key="1">
    <citation type="submission" date="2020-08" db="EMBL/GenBank/DDBJ databases">
        <authorList>
            <person name="Koutsovoulos G."/>
            <person name="Danchin GJ E."/>
        </authorList>
    </citation>
    <scope>NUCLEOTIDE SEQUENCE [LARGE SCALE GENOMIC DNA]</scope>
</reference>
<dbReference type="OrthoDB" id="5870453at2759"/>
<keyword evidence="1" id="KW-1133">Transmembrane helix</keyword>
<dbReference type="GO" id="GO:0016020">
    <property type="term" value="C:membrane"/>
    <property type="evidence" value="ECO:0007669"/>
    <property type="project" value="InterPro"/>
</dbReference>
<protein>
    <submittedName>
        <fullName evidence="2">Uncharacterized protein</fullName>
    </submittedName>
</protein>
<sequence>MLNTINGTFFRLLTQLELIDTREFEFGNSPNYLGLEFSLFVHFRDDRLQFRDLNDLPISLPDEFTPWQPRIQILPLLTTQTIQSQKSIHLNPKNGLITFVYRFSGQLFCNSDIWKEPFEKYSCQFWFETELDERLQLTVIRDLRPTEQINKIGNKYEQWPWLLLRFKFCSLKWKKALICEYLPSLMLFVCALLAQWKRRKIQVVVLIGVIICLILMQNILYSKNISSTFSIKLNLMDFWLAGIFVHLICLLSIDLAFPSRRVIIFKQKIIKKRINDNNIPLESREIDNELIVHKGERKQRRRITTTLNSSNYSSPLISTLSRKLGVHQHKC</sequence>
<feature type="transmembrane region" description="Helical" evidence="1">
    <location>
        <begin position="173"/>
        <end position="194"/>
    </location>
</feature>
<dbReference type="Proteomes" id="UP000580250">
    <property type="component" value="Unassembled WGS sequence"/>
</dbReference>
<feature type="transmembrane region" description="Helical" evidence="1">
    <location>
        <begin position="201"/>
        <end position="219"/>
    </location>
</feature>
<accession>A0A6V7XMA8</accession>
<dbReference type="Gene3D" id="2.70.170.10">
    <property type="entry name" value="Neurotransmitter-gated ion-channel ligand-binding domain"/>
    <property type="match status" value="1"/>
</dbReference>
<gene>
    <name evidence="2" type="ORF">MENT_LOCUS53455</name>
</gene>
<dbReference type="InterPro" id="IPR036734">
    <property type="entry name" value="Neur_chan_lig-bd_sf"/>
</dbReference>
<keyword evidence="1" id="KW-0812">Transmembrane</keyword>
<dbReference type="EMBL" id="CAJEWN010001782">
    <property type="protein sequence ID" value="CAD2200017.1"/>
    <property type="molecule type" value="Genomic_DNA"/>
</dbReference>
<comment type="caution">
    <text evidence="2">The sequence shown here is derived from an EMBL/GenBank/DDBJ whole genome shotgun (WGS) entry which is preliminary data.</text>
</comment>
<feature type="transmembrane region" description="Helical" evidence="1">
    <location>
        <begin position="239"/>
        <end position="257"/>
    </location>
</feature>
<evidence type="ECO:0000256" key="1">
    <source>
        <dbReference type="SAM" id="Phobius"/>
    </source>
</evidence>
<name>A0A6V7XMA8_MELEN</name>
<dbReference type="SUPFAM" id="SSF63712">
    <property type="entry name" value="Nicotinic receptor ligand binding domain-like"/>
    <property type="match status" value="1"/>
</dbReference>
<keyword evidence="1" id="KW-0472">Membrane</keyword>
<evidence type="ECO:0000313" key="2">
    <source>
        <dbReference type="EMBL" id="CAD2200017.1"/>
    </source>
</evidence>
<organism evidence="2 3">
    <name type="scientific">Meloidogyne enterolobii</name>
    <name type="common">Root-knot nematode worm</name>
    <name type="synonym">Meloidogyne mayaguensis</name>
    <dbReference type="NCBI Taxonomy" id="390850"/>
    <lineage>
        <taxon>Eukaryota</taxon>
        <taxon>Metazoa</taxon>
        <taxon>Ecdysozoa</taxon>
        <taxon>Nematoda</taxon>
        <taxon>Chromadorea</taxon>
        <taxon>Rhabditida</taxon>
        <taxon>Tylenchina</taxon>
        <taxon>Tylenchomorpha</taxon>
        <taxon>Tylenchoidea</taxon>
        <taxon>Meloidogynidae</taxon>
        <taxon>Meloidogyninae</taxon>
        <taxon>Meloidogyne</taxon>
    </lineage>
</organism>
<proteinExistence type="predicted"/>
<dbReference type="AlphaFoldDB" id="A0A6V7XMA8"/>
<dbReference type="GO" id="GO:0005230">
    <property type="term" value="F:extracellular ligand-gated monoatomic ion channel activity"/>
    <property type="evidence" value="ECO:0007669"/>
    <property type="project" value="InterPro"/>
</dbReference>
<evidence type="ECO:0000313" key="3">
    <source>
        <dbReference type="Proteomes" id="UP000580250"/>
    </source>
</evidence>